<accession>A0A7J9FDW9</accession>
<name>A0A7J9FDW9_9ROSI</name>
<sequence>MHQETLYFWVLREVENVEKPVSEVKLSQEMCTSPTVHPGDCRNGKAPINNDMNVEKGETSSATVTVAVPIIFQQLMTEVAFKGSEVQNFIEKVLQLDMSGDPSTVTGATILASLSSLRPDLSHWKSPSQGSNKIWYIPKVPTESVVHDATDVDLGGLDGNLAANIGINKA</sequence>
<protein>
    <submittedName>
        <fullName evidence="1">Uncharacterized protein</fullName>
    </submittedName>
</protein>
<gene>
    <name evidence="1" type="ORF">Gotri_001148</name>
</gene>
<proteinExistence type="predicted"/>
<dbReference type="EMBL" id="JABEZW010000013">
    <property type="protein sequence ID" value="MBA0783437.1"/>
    <property type="molecule type" value="Genomic_DNA"/>
</dbReference>
<keyword evidence="2" id="KW-1185">Reference proteome</keyword>
<evidence type="ECO:0000313" key="2">
    <source>
        <dbReference type="Proteomes" id="UP000593568"/>
    </source>
</evidence>
<evidence type="ECO:0000313" key="1">
    <source>
        <dbReference type="EMBL" id="MBA0783437.1"/>
    </source>
</evidence>
<reference evidence="1 2" key="1">
    <citation type="journal article" date="2019" name="Genome Biol. Evol.">
        <title>Insights into the evolution of the New World diploid cottons (Gossypium, subgenus Houzingenia) based on genome sequencing.</title>
        <authorList>
            <person name="Grover C.E."/>
            <person name="Arick M.A. 2nd"/>
            <person name="Thrash A."/>
            <person name="Conover J.L."/>
            <person name="Sanders W.S."/>
            <person name="Peterson D.G."/>
            <person name="Frelichowski J.E."/>
            <person name="Scheffler J.A."/>
            <person name="Scheffler B.E."/>
            <person name="Wendel J.F."/>
        </authorList>
    </citation>
    <scope>NUCLEOTIDE SEQUENCE [LARGE SCALE GENOMIC DNA]</scope>
    <source>
        <strain evidence="1">8</strain>
        <tissue evidence="1">Leaf</tissue>
    </source>
</reference>
<dbReference type="AlphaFoldDB" id="A0A7J9FDW9"/>
<dbReference type="Proteomes" id="UP000593568">
    <property type="component" value="Unassembled WGS sequence"/>
</dbReference>
<organism evidence="1 2">
    <name type="scientific">Gossypium trilobum</name>
    <dbReference type="NCBI Taxonomy" id="34281"/>
    <lineage>
        <taxon>Eukaryota</taxon>
        <taxon>Viridiplantae</taxon>
        <taxon>Streptophyta</taxon>
        <taxon>Embryophyta</taxon>
        <taxon>Tracheophyta</taxon>
        <taxon>Spermatophyta</taxon>
        <taxon>Magnoliopsida</taxon>
        <taxon>eudicotyledons</taxon>
        <taxon>Gunneridae</taxon>
        <taxon>Pentapetalae</taxon>
        <taxon>rosids</taxon>
        <taxon>malvids</taxon>
        <taxon>Malvales</taxon>
        <taxon>Malvaceae</taxon>
        <taxon>Malvoideae</taxon>
        <taxon>Gossypium</taxon>
    </lineage>
</organism>
<comment type="caution">
    <text evidence="1">The sequence shown here is derived from an EMBL/GenBank/DDBJ whole genome shotgun (WGS) entry which is preliminary data.</text>
</comment>